<name>A0A2N5RVZ1_9BASI</name>
<comment type="caution">
    <text evidence="1">The sequence shown here is derived from an EMBL/GenBank/DDBJ whole genome shotgun (WGS) entry which is preliminary data.</text>
</comment>
<dbReference type="EMBL" id="PGCJ01001482">
    <property type="protein sequence ID" value="PLW05171.1"/>
    <property type="molecule type" value="Genomic_DNA"/>
</dbReference>
<gene>
    <name evidence="1" type="ORF">PCANC_28635</name>
</gene>
<dbReference type="SUPFAM" id="SSF51197">
    <property type="entry name" value="Clavaminate synthase-like"/>
    <property type="match status" value="1"/>
</dbReference>
<protein>
    <recommendedName>
        <fullName evidence="3">Phytanoyl-CoA dioxygenase</fullName>
    </recommendedName>
</protein>
<accession>A0A2N5RVZ1</accession>
<dbReference type="PANTHER" id="PTHR40470:SF1">
    <property type="entry name" value="PHYTANOYL-COA DIOXYGENASE FAMILY PROTEIN (AFU_ORTHOLOGUE AFUA_2G15850)"/>
    <property type="match status" value="1"/>
</dbReference>
<keyword evidence="2" id="KW-1185">Reference proteome</keyword>
<evidence type="ECO:0000313" key="2">
    <source>
        <dbReference type="Proteomes" id="UP000235388"/>
    </source>
</evidence>
<dbReference type="STRING" id="200324.A0A2N5RVZ1"/>
<dbReference type="Pfam" id="PF05721">
    <property type="entry name" value="PhyH"/>
    <property type="match status" value="1"/>
</dbReference>
<dbReference type="Proteomes" id="UP000235388">
    <property type="component" value="Unassembled WGS sequence"/>
</dbReference>
<dbReference type="PANTHER" id="PTHR40470">
    <property type="entry name" value="PHYTANOYL-COA DIOXYGENASE FAMILY PROTEIN (AFU_ORTHOLOGUE AFUA_2G15850)"/>
    <property type="match status" value="1"/>
</dbReference>
<dbReference type="OrthoDB" id="2106152at2759"/>
<dbReference type="AlphaFoldDB" id="A0A2N5RVZ1"/>
<evidence type="ECO:0008006" key="3">
    <source>
        <dbReference type="Google" id="ProtNLM"/>
    </source>
</evidence>
<reference evidence="1 2" key="1">
    <citation type="submission" date="2017-11" db="EMBL/GenBank/DDBJ databases">
        <title>De novo assembly and phasing of dikaryotic genomes from two isolates of Puccinia coronata f. sp. avenae, the causal agent of oat crown rust.</title>
        <authorList>
            <person name="Miller M.E."/>
            <person name="Zhang Y."/>
            <person name="Omidvar V."/>
            <person name="Sperschneider J."/>
            <person name="Schwessinger B."/>
            <person name="Raley C."/>
            <person name="Palmer J.M."/>
            <person name="Garnica D."/>
            <person name="Upadhyaya N."/>
            <person name="Rathjen J."/>
            <person name="Taylor J.M."/>
            <person name="Park R.F."/>
            <person name="Dodds P.N."/>
            <person name="Hirsch C.D."/>
            <person name="Kianian S.F."/>
            <person name="Figueroa M."/>
        </authorList>
    </citation>
    <scope>NUCLEOTIDE SEQUENCE [LARGE SCALE GENOMIC DNA]</scope>
    <source>
        <strain evidence="1">12NC29</strain>
    </source>
</reference>
<evidence type="ECO:0000313" key="1">
    <source>
        <dbReference type="EMBL" id="PLW05171.1"/>
    </source>
</evidence>
<organism evidence="1 2">
    <name type="scientific">Puccinia coronata f. sp. avenae</name>
    <dbReference type="NCBI Taxonomy" id="200324"/>
    <lineage>
        <taxon>Eukaryota</taxon>
        <taxon>Fungi</taxon>
        <taxon>Dikarya</taxon>
        <taxon>Basidiomycota</taxon>
        <taxon>Pucciniomycotina</taxon>
        <taxon>Pucciniomycetes</taxon>
        <taxon>Pucciniales</taxon>
        <taxon>Pucciniaceae</taxon>
        <taxon>Puccinia</taxon>
    </lineage>
</organism>
<dbReference type="Gene3D" id="2.60.120.620">
    <property type="entry name" value="q2cbj1_9rhob like domain"/>
    <property type="match status" value="1"/>
</dbReference>
<dbReference type="InterPro" id="IPR008775">
    <property type="entry name" value="Phytyl_CoA_dOase-like"/>
</dbReference>
<sequence length="344" mass="38818">MLQEECKSGDQLMRQRHVLCTDIPVVLPLATPLKFHYSEWQSIVSCFKELGLVIVQGLIADAEQLEELRQAADAVVERTRKKQWPYKRTVGKQFPPWNDESPDLWGVQHIMHPALHQPAFAAFYFSTRMIELTGRLGGMCPEEDAMAGLLNLLVEPLEHQFALSWHRDTIKSNVDEEEERRRLSSKVQYGGVQWNLALYHDECLFVVPGSHLRTRTAIERQVTTNYTQAGIQGDGVEMPNGICAALAPGEAVFYDPEILHRGAYDPHHKRRTLHGAHPDGRADISQAAGLLQHFKPSGMYFADPAFLNTLPPDNPSAHRMVHRIVDRAARGTALGYTECVQEDI</sequence>
<proteinExistence type="predicted"/>